<dbReference type="PANTHER" id="PTHR10237">
    <property type="entry name" value="DEFORMED EPIDERMAL AUTOREGULATORY FACTOR 1 HOMOLOG SUPPRESSIN"/>
    <property type="match status" value="1"/>
</dbReference>
<evidence type="ECO:0000256" key="2">
    <source>
        <dbReference type="ARBA" id="ARBA00022771"/>
    </source>
</evidence>
<protein>
    <recommendedName>
        <fullName evidence="5">MYND-type domain-containing protein</fullName>
    </recommendedName>
</protein>
<dbReference type="Pfam" id="PF01753">
    <property type="entry name" value="zf-MYND"/>
    <property type="match status" value="1"/>
</dbReference>
<dbReference type="PROSITE" id="PS50865">
    <property type="entry name" value="ZF_MYND_2"/>
    <property type="match status" value="1"/>
</dbReference>
<keyword evidence="3" id="KW-0862">Zinc</keyword>
<dbReference type="GO" id="GO:0000981">
    <property type="term" value="F:DNA-binding transcription factor activity, RNA polymerase II-specific"/>
    <property type="evidence" value="ECO:0007669"/>
    <property type="project" value="TreeGrafter"/>
</dbReference>
<evidence type="ECO:0000313" key="7">
    <source>
        <dbReference type="Proteomes" id="UP001205105"/>
    </source>
</evidence>
<evidence type="ECO:0000256" key="1">
    <source>
        <dbReference type="ARBA" id="ARBA00022723"/>
    </source>
</evidence>
<dbReference type="SUPFAM" id="SSF144232">
    <property type="entry name" value="HIT/MYND zinc finger-like"/>
    <property type="match status" value="1"/>
</dbReference>
<dbReference type="EMBL" id="JADXDR010000077">
    <property type="protein sequence ID" value="KAI7840632.1"/>
    <property type="molecule type" value="Genomic_DNA"/>
</dbReference>
<evidence type="ECO:0000313" key="6">
    <source>
        <dbReference type="EMBL" id="KAI7840632.1"/>
    </source>
</evidence>
<dbReference type="PROSITE" id="PS01360">
    <property type="entry name" value="ZF_MYND_1"/>
    <property type="match status" value="1"/>
</dbReference>
<evidence type="ECO:0000256" key="4">
    <source>
        <dbReference type="PROSITE-ProRule" id="PRU00134"/>
    </source>
</evidence>
<dbReference type="InterPro" id="IPR002893">
    <property type="entry name" value="Znf_MYND"/>
</dbReference>
<dbReference type="GO" id="GO:0008270">
    <property type="term" value="F:zinc ion binding"/>
    <property type="evidence" value="ECO:0007669"/>
    <property type="project" value="UniProtKB-KW"/>
</dbReference>
<dbReference type="AlphaFoldDB" id="A0AAD5DMB2"/>
<reference evidence="6" key="1">
    <citation type="submission" date="2020-11" db="EMBL/GenBank/DDBJ databases">
        <title>Chlorella ohadii genome sequencing and assembly.</title>
        <authorList>
            <person name="Murik O."/>
            <person name="Treves H."/>
            <person name="Kedem I."/>
            <person name="Shotland Y."/>
            <person name="Kaplan A."/>
        </authorList>
    </citation>
    <scope>NUCLEOTIDE SEQUENCE</scope>
    <source>
        <strain evidence="6">1</strain>
    </source>
</reference>
<accession>A0AAD5DMB2</accession>
<feature type="domain" description="MYND-type" evidence="5">
    <location>
        <begin position="283"/>
        <end position="321"/>
    </location>
</feature>
<organism evidence="6 7">
    <name type="scientific">Chlorella ohadii</name>
    <dbReference type="NCBI Taxonomy" id="2649997"/>
    <lineage>
        <taxon>Eukaryota</taxon>
        <taxon>Viridiplantae</taxon>
        <taxon>Chlorophyta</taxon>
        <taxon>core chlorophytes</taxon>
        <taxon>Trebouxiophyceae</taxon>
        <taxon>Chlorellales</taxon>
        <taxon>Chlorellaceae</taxon>
        <taxon>Chlorella clade</taxon>
        <taxon>Chlorella</taxon>
    </lineage>
</organism>
<dbReference type="InterPro" id="IPR024119">
    <property type="entry name" value="TF_DEAF-1"/>
</dbReference>
<dbReference type="PANTHER" id="PTHR10237:SF14">
    <property type="entry name" value="MYND-TYPE DOMAIN-CONTAINING PROTEIN"/>
    <property type="match status" value="1"/>
</dbReference>
<name>A0AAD5DMB2_9CHLO</name>
<dbReference type="GO" id="GO:0005634">
    <property type="term" value="C:nucleus"/>
    <property type="evidence" value="ECO:0007669"/>
    <property type="project" value="TreeGrafter"/>
</dbReference>
<comment type="caution">
    <text evidence="6">The sequence shown here is derived from an EMBL/GenBank/DDBJ whole genome shotgun (WGS) entry which is preliminary data.</text>
</comment>
<dbReference type="Gene3D" id="6.10.140.2220">
    <property type="match status" value="1"/>
</dbReference>
<keyword evidence="1" id="KW-0479">Metal-binding</keyword>
<dbReference type="Proteomes" id="UP001205105">
    <property type="component" value="Unassembled WGS sequence"/>
</dbReference>
<gene>
    <name evidence="6" type="ORF">COHA_005654</name>
</gene>
<sequence length="325" mass="34816">MLPSRPVCDLDITLHLVAYFNAMLGAVQHGTRPQHAALAEVLIAYLLGEYGVLSELPVAMQWQLGALRRLSEQGNTHTVRRQLTEVAAAAAAGQHPPAAPLPSFEQLHYLSHAGLLRTGSDLIKGEAQLPGSSSAVPVPQMVASSEALLALQPDNPYSWLSAGSAAAQQRRFVLAVERLIRGAELARQQRADVDFVSCAGTANVAAAESAGSIPASLAARATALVAEMEPAIKRANRLLPVPWVQPIQMMWQQLTAAGGRQRASSSLLGMMEVAQQVPKASDCAGCGRCSVGLRRCSRCHMVAYCSPECQRLHWRQHMPDCKPAQ</sequence>
<proteinExistence type="predicted"/>
<evidence type="ECO:0000259" key="5">
    <source>
        <dbReference type="PROSITE" id="PS50865"/>
    </source>
</evidence>
<keyword evidence="7" id="KW-1185">Reference proteome</keyword>
<keyword evidence="2 4" id="KW-0863">Zinc-finger</keyword>
<evidence type="ECO:0000256" key="3">
    <source>
        <dbReference type="ARBA" id="ARBA00022833"/>
    </source>
</evidence>